<dbReference type="InterPro" id="IPR023393">
    <property type="entry name" value="START-like_dom_sf"/>
</dbReference>
<dbReference type="GeneID" id="45457390"/>
<protein>
    <recommendedName>
        <fullName evidence="3">SRPBCC family protein</fullName>
    </recommendedName>
</protein>
<evidence type="ECO:0000313" key="1">
    <source>
        <dbReference type="EMBL" id="BCO99867.1"/>
    </source>
</evidence>
<dbReference type="Proteomes" id="UP000595205">
    <property type="component" value="Chromosome"/>
</dbReference>
<dbReference type="InterPro" id="IPR019587">
    <property type="entry name" value="Polyketide_cyclase/dehydratase"/>
</dbReference>
<evidence type="ECO:0000313" key="2">
    <source>
        <dbReference type="Proteomes" id="UP000595205"/>
    </source>
</evidence>
<evidence type="ECO:0008006" key="3">
    <source>
        <dbReference type="Google" id="ProtNLM"/>
    </source>
</evidence>
<dbReference type="SUPFAM" id="SSF55961">
    <property type="entry name" value="Bet v1-like"/>
    <property type="match status" value="1"/>
</dbReference>
<proteinExistence type="predicted"/>
<gene>
    <name evidence="1" type="ORF">MINTM018_26370</name>
</gene>
<organism evidence="1 2">
    <name type="scientific">Mycobacterium intracellulare</name>
    <dbReference type="NCBI Taxonomy" id="1767"/>
    <lineage>
        <taxon>Bacteria</taxon>
        <taxon>Bacillati</taxon>
        <taxon>Actinomycetota</taxon>
        <taxon>Actinomycetes</taxon>
        <taxon>Mycobacteriales</taxon>
        <taxon>Mycobacteriaceae</taxon>
        <taxon>Mycobacterium</taxon>
        <taxon>Mycobacterium avium complex (MAC)</taxon>
    </lineage>
</organism>
<dbReference type="RefSeq" id="WP_225331369.1">
    <property type="nucleotide sequence ID" value="NZ_AP024244.1"/>
</dbReference>
<sequence length="154" mass="16693">MGAMRTVSRRRTIAAPIDAVFDWLINGNNWSDIPGMFYSRVRPVDGPEPFGVGSIREFASSGSKVTEVVTAFERPHSISYQALSTVPPAQHSGGSVTLQEVPGGTEVLWTTSFRLKSPVLAGLFTRLYAPLIGLGIRMVLRTAERALTSDQANT</sequence>
<name>A0A7R7MU30_MYCIT</name>
<dbReference type="Gene3D" id="3.30.530.20">
    <property type="match status" value="1"/>
</dbReference>
<dbReference type="EMBL" id="AP024255">
    <property type="protein sequence ID" value="BCO99867.1"/>
    <property type="molecule type" value="Genomic_DNA"/>
</dbReference>
<dbReference type="Pfam" id="PF10604">
    <property type="entry name" value="Polyketide_cyc2"/>
    <property type="match status" value="1"/>
</dbReference>
<accession>A0A7R7MU30</accession>
<dbReference type="AlphaFoldDB" id="A0A7R7MU30"/>
<dbReference type="CDD" id="cd07821">
    <property type="entry name" value="PYR_PYL_RCAR_like"/>
    <property type="match status" value="1"/>
</dbReference>
<reference evidence="1 2" key="1">
    <citation type="submission" date="2020-12" db="EMBL/GenBank/DDBJ databases">
        <title>Genome sequence of clinical Mycobacterium intracellulare strains.</title>
        <authorList>
            <person name="Tateishi Y."/>
            <person name="Matsumoto S."/>
            <person name="Fukushima Y."/>
            <person name="Nakajima C."/>
            <person name="Suzuki Y."/>
        </authorList>
    </citation>
    <scope>NUCLEOTIDE SEQUENCE [LARGE SCALE GENOMIC DNA]</scope>
    <source>
        <strain evidence="1 2">M018</strain>
    </source>
</reference>